<accession>A0A3D9SP01</accession>
<dbReference type="EMBL" id="QTTT01000001">
    <property type="protein sequence ID" value="REE97347.1"/>
    <property type="molecule type" value="Genomic_DNA"/>
</dbReference>
<dbReference type="Pfam" id="PF13460">
    <property type="entry name" value="NAD_binding_10"/>
    <property type="match status" value="1"/>
</dbReference>
<dbReference type="PANTHER" id="PTHR43162:SF1">
    <property type="entry name" value="PRESTALK A DIFFERENTIATION PROTEIN A"/>
    <property type="match status" value="1"/>
</dbReference>
<dbReference type="InterPro" id="IPR051604">
    <property type="entry name" value="Ergot_Alk_Oxidoreductase"/>
</dbReference>
<dbReference type="Gene3D" id="3.90.25.10">
    <property type="entry name" value="UDP-galactose 4-epimerase, domain 1"/>
    <property type="match status" value="1"/>
</dbReference>
<dbReference type="RefSeq" id="WP_116022851.1">
    <property type="nucleotide sequence ID" value="NZ_QTTT01000001.1"/>
</dbReference>
<dbReference type="OrthoDB" id="4457504at2"/>
<sequence length="280" mass="30326">MILVTGATGTVGGQVMSLLLQNGAEVRALSRDPDSARLPANVEVVRGDLGDPESITTAVKGVEAVFLVWPFPTSQPAPAVMEEVGKHARRIVLLSAGAIRDELERQVEPIGRLHAEVEQAILRSGMEWTFLRAYSFAANTLQWVPQIRAGDVVRGAYGRASMTLLHERDIAAVGVRALTEDGHAGRRHALTGPELLTRADQVRIIGEVIGRPLTWAEIPPEVAREQMLARLPAPFVEGVLHEQARAVTEPGPVTATIEEITGAPARTFREWVSDHAAAFR</sequence>
<dbReference type="InterPro" id="IPR016040">
    <property type="entry name" value="NAD(P)-bd_dom"/>
</dbReference>
<comment type="caution">
    <text evidence="2">The sequence shown here is derived from an EMBL/GenBank/DDBJ whole genome shotgun (WGS) entry which is preliminary data.</text>
</comment>
<organism evidence="2 3">
    <name type="scientific">Thermomonospora umbrina</name>
    <dbReference type="NCBI Taxonomy" id="111806"/>
    <lineage>
        <taxon>Bacteria</taxon>
        <taxon>Bacillati</taxon>
        <taxon>Actinomycetota</taxon>
        <taxon>Actinomycetes</taxon>
        <taxon>Streptosporangiales</taxon>
        <taxon>Thermomonosporaceae</taxon>
        <taxon>Thermomonospora</taxon>
    </lineage>
</organism>
<dbReference type="Gene3D" id="3.40.50.720">
    <property type="entry name" value="NAD(P)-binding Rossmann-like Domain"/>
    <property type="match status" value="1"/>
</dbReference>
<gene>
    <name evidence="2" type="ORF">DFJ69_2814</name>
</gene>
<evidence type="ECO:0000259" key="1">
    <source>
        <dbReference type="Pfam" id="PF13460"/>
    </source>
</evidence>
<dbReference type="PANTHER" id="PTHR43162">
    <property type="match status" value="1"/>
</dbReference>
<keyword evidence="3" id="KW-1185">Reference proteome</keyword>
<proteinExistence type="predicted"/>
<evidence type="ECO:0000313" key="3">
    <source>
        <dbReference type="Proteomes" id="UP000256661"/>
    </source>
</evidence>
<feature type="domain" description="NAD(P)-binding" evidence="1">
    <location>
        <begin position="6"/>
        <end position="179"/>
    </location>
</feature>
<name>A0A3D9SP01_9ACTN</name>
<dbReference type="Proteomes" id="UP000256661">
    <property type="component" value="Unassembled WGS sequence"/>
</dbReference>
<protein>
    <submittedName>
        <fullName evidence="2">Uncharacterized protein YbjT (DUF2867 family)</fullName>
    </submittedName>
</protein>
<dbReference type="AlphaFoldDB" id="A0A3D9SP01"/>
<reference evidence="2 3" key="1">
    <citation type="submission" date="2018-08" db="EMBL/GenBank/DDBJ databases">
        <title>Sequencing the genomes of 1000 actinobacteria strains.</title>
        <authorList>
            <person name="Klenk H.-P."/>
        </authorList>
    </citation>
    <scope>NUCLEOTIDE SEQUENCE [LARGE SCALE GENOMIC DNA]</scope>
    <source>
        <strain evidence="2 3">DSM 43927</strain>
    </source>
</reference>
<dbReference type="SUPFAM" id="SSF51735">
    <property type="entry name" value="NAD(P)-binding Rossmann-fold domains"/>
    <property type="match status" value="1"/>
</dbReference>
<evidence type="ECO:0000313" key="2">
    <source>
        <dbReference type="EMBL" id="REE97347.1"/>
    </source>
</evidence>
<dbReference type="InterPro" id="IPR036291">
    <property type="entry name" value="NAD(P)-bd_dom_sf"/>
</dbReference>